<evidence type="ECO:0000256" key="3">
    <source>
        <dbReference type="ARBA" id="ARBA00022989"/>
    </source>
</evidence>
<dbReference type="PANTHER" id="PTHR11360:SF284">
    <property type="entry name" value="EG:103B4.3 PROTEIN-RELATED"/>
    <property type="match status" value="1"/>
</dbReference>
<dbReference type="InterPro" id="IPR005828">
    <property type="entry name" value="MFS_sugar_transport-like"/>
</dbReference>
<evidence type="ECO:0000313" key="8">
    <source>
        <dbReference type="Proteomes" id="UP000278222"/>
    </source>
</evidence>
<dbReference type="SUPFAM" id="SSF103473">
    <property type="entry name" value="MFS general substrate transporter"/>
    <property type="match status" value="1"/>
</dbReference>
<dbReference type="Proteomes" id="UP000278222">
    <property type="component" value="Unassembled WGS sequence"/>
</dbReference>
<keyword evidence="8" id="KW-1185">Reference proteome</keyword>
<feature type="transmembrane region" description="Helical" evidence="5">
    <location>
        <begin position="143"/>
        <end position="171"/>
    </location>
</feature>
<gene>
    <name evidence="7" type="ORF">EDC65_4828</name>
</gene>
<name>A0A3N1L1A7_9PROT</name>
<feature type="transmembrane region" description="Helical" evidence="5">
    <location>
        <begin position="237"/>
        <end position="257"/>
    </location>
</feature>
<evidence type="ECO:0000256" key="5">
    <source>
        <dbReference type="SAM" id="Phobius"/>
    </source>
</evidence>
<feature type="transmembrane region" description="Helical" evidence="5">
    <location>
        <begin position="387"/>
        <end position="406"/>
    </location>
</feature>
<comment type="subcellular location">
    <subcellularLocation>
        <location evidence="1">Membrane</location>
    </subcellularLocation>
</comment>
<dbReference type="InterPro" id="IPR036259">
    <property type="entry name" value="MFS_trans_sf"/>
</dbReference>
<proteinExistence type="predicted"/>
<feature type="transmembrane region" description="Helical" evidence="5">
    <location>
        <begin position="57"/>
        <end position="75"/>
    </location>
</feature>
<reference evidence="7 8" key="1">
    <citation type="submission" date="2018-11" db="EMBL/GenBank/DDBJ databases">
        <title>Genomic Encyclopedia of Type Strains, Phase IV (KMG-IV): sequencing the most valuable type-strain genomes for metagenomic binning, comparative biology and taxonomic classification.</title>
        <authorList>
            <person name="Goeker M."/>
        </authorList>
    </citation>
    <scope>NUCLEOTIDE SEQUENCE [LARGE SCALE GENOMIC DNA]</scope>
    <source>
        <strain evidence="7 8">DSM 5900</strain>
    </source>
</reference>
<dbReference type="InterPro" id="IPR050327">
    <property type="entry name" value="Proton-linked_MCT"/>
</dbReference>
<feature type="transmembrane region" description="Helical" evidence="5">
    <location>
        <begin position="354"/>
        <end position="381"/>
    </location>
</feature>
<dbReference type="Pfam" id="PF07690">
    <property type="entry name" value="MFS_1"/>
    <property type="match status" value="1"/>
</dbReference>
<accession>A0A3N1L1A7</accession>
<dbReference type="Gene3D" id="1.20.1250.20">
    <property type="entry name" value="MFS general substrate transporter like domains"/>
    <property type="match status" value="2"/>
</dbReference>
<feature type="transmembrane region" description="Helical" evidence="5">
    <location>
        <begin position="177"/>
        <end position="195"/>
    </location>
</feature>
<dbReference type="RefSeq" id="WP_123694409.1">
    <property type="nucleotide sequence ID" value="NZ_RJKX01000017.1"/>
</dbReference>
<dbReference type="InterPro" id="IPR011701">
    <property type="entry name" value="MFS"/>
</dbReference>
<dbReference type="Pfam" id="PF00083">
    <property type="entry name" value="Sugar_tr"/>
    <property type="match status" value="1"/>
</dbReference>
<dbReference type="AlphaFoldDB" id="A0A3N1L1A7"/>
<evidence type="ECO:0000259" key="6">
    <source>
        <dbReference type="PROSITE" id="PS50850"/>
    </source>
</evidence>
<evidence type="ECO:0000313" key="7">
    <source>
        <dbReference type="EMBL" id="ROP83295.1"/>
    </source>
</evidence>
<dbReference type="OrthoDB" id="9796632at2"/>
<dbReference type="PROSITE" id="PS50850">
    <property type="entry name" value="MFS"/>
    <property type="match status" value="1"/>
</dbReference>
<keyword evidence="3 5" id="KW-1133">Transmembrane helix</keyword>
<dbReference type="InterPro" id="IPR020846">
    <property type="entry name" value="MFS_dom"/>
</dbReference>
<feature type="transmembrane region" description="Helical" evidence="5">
    <location>
        <begin position="111"/>
        <end position="131"/>
    </location>
</feature>
<feature type="transmembrane region" description="Helical" evidence="5">
    <location>
        <begin position="300"/>
        <end position="318"/>
    </location>
</feature>
<dbReference type="PANTHER" id="PTHR11360">
    <property type="entry name" value="MONOCARBOXYLATE TRANSPORTER"/>
    <property type="match status" value="1"/>
</dbReference>
<dbReference type="GO" id="GO:0022857">
    <property type="term" value="F:transmembrane transporter activity"/>
    <property type="evidence" value="ECO:0007669"/>
    <property type="project" value="InterPro"/>
</dbReference>
<evidence type="ECO:0000256" key="2">
    <source>
        <dbReference type="ARBA" id="ARBA00022692"/>
    </source>
</evidence>
<keyword evidence="2 5" id="KW-0812">Transmembrane</keyword>
<evidence type="ECO:0000256" key="1">
    <source>
        <dbReference type="ARBA" id="ARBA00004370"/>
    </source>
</evidence>
<keyword evidence="4 5" id="KW-0472">Membrane</keyword>
<dbReference type="EMBL" id="RJKX01000017">
    <property type="protein sequence ID" value="ROP83295.1"/>
    <property type="molecule type" value="Genomic_DNA"/>
</dbReference>
<sequence>MPAPARSRLIPTLPIFHGWIVVGAAFAVMFAGFGVGYSFGAFFTALEREFAARRGDLSIVFAISGSLYFGLGLASGAAADRWGPRRVAFLGMAIMTAGLALASRADALWQIYLAAGLGVGIGVGFSYVPSVGAVQPWFVRRRAFATGIAIAGIGAGTLVIPPVAAWLVGAIGWRDSYLVLAAGTLLVGGTGALLLDSRPQRRGLAPDGLPAASPGIGPRAMSGLDFRAAARSRPFRLMAIATFLTSFGIFVPFVHLAPAAIDLGASERAAASLLGLIGAGSILGRFVIGSAADRLGRRRVLIAVVAGQAALLVFWMAAGQLWMLAVFAVAFGLSYGGYVALVPTLCADFFGARAIGAIMGAVFSGVAVGCLLGPPLAGFAFDRLGSYTWPIGACALLSALAVVASIRLPDPEGWRADG</sequence>
<protein>
    <submittedName>
        <fullName evidence="7">Cyanate permease</fullName>
    </submittedName>
</protein>
<feature type="transmembrane region" description="Helical" evidence="5">
    <location>
        <begin position="12"/>
        <end position="37"/>
    </location>
</feature>
<feature type="transmembrane region" description="Helical" evidence="5">
    <location>
        <begin position="324"/>
        <end position="342"/>
    </location>
</feature>
<organism evidence="7 8">
    <name type="scientific">Stella humosa</name>
    <dbReference type="NCBI Taxonomy" id="94"/>
    <lineage>
        <taxon>Bacteria</taxon>
        <taxon>Pseudomonadati</taxon>
        <taxon>Pseudomonadota</taxon>
        <taxon>Alphaproteobacteria</taxon>
        <taxon>Rhodospirillales</taxon>
        <taxon>Stellaceae</taxon>
        <taxon>Stella</taxon>
    </lineage>
</organism>
<dbReference type="GO" id="GO:0016020">
    <property type="term" value="C:membrane"/>
    <property type="evidence" value="ECO:0007669"/>
    <property type="project" value="UniProtKB-SubCell"/>
</dbReference>
<feature type="domain" description="Major facilitator superfamily (MFS) profile" evidence="6">
    <location>
        <begin position="20"/>
        <end position="410"/>
    </location>
</feature>
<comment type="caution">
    <text evidence="7">The sequence shown here is derived from an EMBL/GenBank/DDBJ whole genome shotgun (WGS) entry which is preliminary data.</text>
</comment>
<evidence type="ECO:0000256" key="4">
    <source>
        <dbReference type="ARBA" id="ARBA00023136"/>
    </source>
</evidence>
<feature type="transmembrane region" description="Helical" evidence="5">
    <location>
        <begin position="269"/>
        <end position="288"/>
    </location>
</feature>